<keyword evidence="1" id="KW-1133">Transmembrane helix</keyword>
<dbReference type="OrthoDB" id="1351565at2"/>
<gene>
    <name evidence="2" type="ORF">BD847_3818</name>
</gene>
<dbReference type="Proteomes" id="UP000257004">
    <property type="component" value="Unassembled WGS sequence"/>
</dbReference>
<keyword evidence="1" id="KW-0472">Membrane</keyword>
<feature type="transmembrane region" description="Helical" evidence="1">
    <location>
        <begin position="75"/>
        <end position="97"/>
    </location>
</feature>
<proteinExistence type="predicted"/>
<evidence type="ECO:0000256" key="1">
    <source>
        <dbReference type="SAM" id="Phobius"/>
    </source>
</evidence>
<keyword evidence="1" id="KW-0812">Transmembrane</keyword>
<feature type="transmembrane region" description="Helical" evidence="1">
    <location>
        <begin position="12"/>
        <end position="33"/>
    </location>
</feature>
<organism evidence="2 3">
    <name type="scientific">Flavobacterium cutihirudinis</name>
    <dbReference type="NCBI Taxonomy" id="1265740"/>
    <lineage>
        <taxon>Bacteria</taxon>
        <taxon>Pseudomonadati</taxon>
        <taxon>Bacteroidota</taxon>
        <taxon>Flavobacteriia</taxon>
        <taxon>Flavobacteriales</taxon>
        <taxon>Flavobacteriaceae</taxon>
        <taxon>Flavobacterium</taxon>
    </lineage>
</organism>
<dbReference type="AlphaFoldDB" id="A0A3D9FKE4"/>
<comment type="caution">
    <text evidence="2">The sequence shown here is derived from an EMBL/GenBank/DDBJ whole genome shotgun (WGS) entry which is preliminary data.</text>
</comment>
<evidence type="ECO:0000313" key="3">
    <source>
        <dbReference type="Proteomes" id="UP000257004"/>
    </source>
</evidence>
<name>A0A3D9FKE4_9FLAO</name>
<accession>A0A3D9FKE4</accession>
<feature type="transmembrane region" description="Helical" evidence="1">
    <location>
        <begin position="117"/>
        <end position="137"/>
    </location>
</feature>
<reference evidence="2 3" key="1">
    <citation type="submission" date="2018-07" db="EMBL/GenBank/DDBJ databases">
        <title>Genomic Encyclopedia of Archaeal and Bacterial Type Strains, Phase II (KMG-II): from individual species to whole genera.</title>
        <authorList>
            <person name="Goeker M."/>
        </authorList>
    </citation>
    <scope>NUCLEOTIDE SEQUENCE [LARGE SCALE GENOMIC DNA]</scope>
    <source>
        <strain evidence="2 3">DSM 25795</strain>
    </source>
</reference>
<feature type="transmembrane region" description="Helical" evidence="1">
    <location>
        <begin position="45"/>
        <end position="63"/>
    </location>
</feature>
<sequence length="146" mass="17105">MTFFIAQKQLIKLWFIWTMVLVLFVGYHVLFGIFKPIPKEVITWFAKYLASIFALIMGSTFFNQKLFKENLNDKIYFYLAIGTSILYLTFITVVLVILPRSEQVNSKEEYLIQLKNIGLIFNFLLPILTGVLGYFFYKNKSKNAES</sequence>
<dbReference type="EMBL" id="QRDQ01000012">
    <property type="protein sequence ID" value="RED19533.1"/>
    <property type="molecule type" value="Genomic_DNA"/>
</dbReference>
<protein>
    <submittedName>
        <fullName evidence="2">Uncharacterized protein</fullName>
    </submittedName>
</protein>
<keyword evidence="3" id="KW-1185">Reference proteome</keyword>
<evidence type="ECO:0000313" key="2">
    <source>
        <dbReference type="EMBL" id="RED19533.1"/>
    </source>
</evidence>
<dbReference type="RefSeq" id="WP_115889766.1">
    <property type="nucleotide sequence ID" value="NZ_QRDQ01000012.1"/>
</dbReference>